<comment type="similarity">
    <text evidence="1">Belongs to the universal ribosomal protein uS8 family.</text>
</comment>
<dbReference type="GO" id="GO:0006412">
    <property type="term" value="P:translation"/>
    <property type="evidence" value="ECO:0007669"/>
    <property type="project" value="InterPro"/>
</dbReference>
<dbReference type="Gene3D" id="3.30.1370.30">
    <property type="match status" value="1"/>
</dbReference>
<sequence length="114" mass="13310">MVNVLASALQCIKNAEKRAKRQVLFRPCSKVIIKFLTLMKKHGYIVESEIVDDWCQPHRAPRFIGPINDIEKWTNNLLPLRQFGYVVWTTSGGIMDHEKCRRKHLGSKILKFFL</sequence>
<evidence type="ECO:0000313" key="4">
    <source>
        <dbReference type="Proteomes" id="UP000504634"/>
    </source>
</evidence>
<dbReference type="RefSeq" id="XP_030385929.1">
    <property type="nucleotide sequence ID" value="XM_030530069.1"/>
</dbReference>
<proteinExistence type="inferred from homology"/>
<gene>
    <name evidence="5" type="primary">LOC115632817</name>
</gene>
<dbReference type="GeneID" id="115632817"/>
<dbReference type="PANTHER" id="PTHR11758">
    <property type="entry name" value="40S RIBOSOMAL PROTEIN S15A"/>
    <property type="match status" value="1"/>
</dbReference>
<dbReference type="FunFam" id="3.30.1370.30:FF:000001">
    <property type="entry name" value="40S ribosomal protein S15a"/>
    <property type="match status" value="1"/>
</dbReference>
<reference evidence="5" key="1">
    <citation type="submission" date="2025-08" db="UniProtKB">
        <authorList>
            <consortium name="RefSeq"/>
        </authorList>
    </citation>
    <scope>IDENTIFICATION</scope>
    <source>
        <strain evidence="5">11010-0011.00</strain>
        <tissue evidence="5">Whole body</tissue>
    </source>
</reference>
<accession>A0A6J2UC14</accession>
<evidence type="ECO:0000256" key="1">
    <source>
        <dbReference type="ARBA" id="ARBA00006471"/>
    </source>
</evidence>
<evidence type="ECO:0000313" key="5">
    <source>
        <dbReference type="RefSeq" id="XP_030385929.1"/>
    </source>
</evidence>
<dbReference type="GO" id="GO:0003735">
    <property type="term" value="F:structural constituent of ribosome"/>
    <property type="evidence" value="ECO:0007669"/>
    <property type="project" value="InterPro"/>
</dbReference>
<dbReference type="AlphaFoldDB" id="A0A6J2UC14"/>
<evidence type="ECO:0000256" key="3">
    <source>
        <dbReference type="ARBA" id="ARBA00023274"/>
    </source>
</evidence>
<keyword evidence="2" id="KW-0689">Ribosomal protein</keyword>
<dbReference type="Proteomes" id="UP000504634">
    <property type="component" value="Unplaced"/>
</dbReference>
<protein>
    <submittedName>
        <fullName evidence="5">40S ribosomal protein S15Ab-like</fullName>
    </submittedName>
</protein>
<keyword evidence="4" id="KW-1185">Reference proteome</keyword>
<dbReference type="OrthoDB" id="10250260at2759"/>
<dbReference type="GO" id="GO:1990904">
    <property type="term" value="C:ribonucleoprotein complex"/>
    <property type="evidence" value="ECO:0007669"/>
    <property type="project" value="UniProtKB-KW"/>
</dbReference>
<organism evidence="4 5">
    <name type="scientific">Drosophila lebanonensis</name>
    <name type="common">Fruit fly</name>
    <name type="synonym">Scaptodrosophila lebanonensis</name>
    <dbReference type="NCBI Taxonomy" id="7225"/>
    <lineage>
        <taxon>Eukaryota</taxon>
        <taxon>Metazoa</taxon>
        <taxon>Ecdysozoa</taxon>
        <taxon>Arthropoda</taxon>
        <taxon>Hexapoda</taxon>
        <taxon>Insecta</taxon>
        <taxon>Pterygota</taxon>
        <taxon>Neoptera</taxon>
        <taxon>Endopterygota</taxon>
        <taxon>Diptera</taxon>
        <taxon>Brachycera</taxon>
        <taxon>Muscomorpha</taxon>
        <taxon>Ephydroidea</taxon>
        <taxon>Drosophilidae</taxon>
        <taxon>Scaptodrosophila</taxon>
    </lineage>
</organism>
<keyword evidence="3" id="KW-0687">Ribonucleoprotein</keyword>
<dbReference type="Gene3D" id="3.30.1490.10">
    <property type="match status" value="1"/>
</dbReference>
<dbReference type="Pfam" id="PF00410">
    <property type="entry name" value="Ribosomal_S8"/>
    <property type="match status" value="1"/>
</dbReference>
<evidence type="ECO:0000256" key="2">
    <source>
        <dbReference type="ARBA" id="ARBA00022980"/>
    </source>
</evidence>
<name>A0A6J2UC14_DROLE</name>
<dbReference type="InterPro" id="IPR035987">
    <property type="entry name" value="Ribosomal_uS8_sf"/>
</dbReference>
<dbReference type="GO" id="GO:0005840">
    <property type="term" value="C:ribosome"/>
    <property type="evidence" value="ECO:0007669"/>
    <property type="project" value="UniProtKB-KW"/>
</dbReference>
<dbReference type="InterPro" id="IPR000630">
    <property type="entry name" value="Ribosomal_uS8"/>
</dbReference>
<dbReference type="SUPFAM" id="SSF56047">
    <property type="entry name" value="Ribosomal protein S8"/>
    <property type="match status" value="1"/>
</dbReference>